<evidence type="ECO:0000259" key="3">
    <source>
        <dbReference type="PROSITE" id="PS00036"/>
    </source>
</evidence>
<keyword evidence="1" id="KW-0175">Coiled coil</keyword>
<reference evidence="4" key="2">
    <citation type="journal article" date="2010" name="Nature">
        <title>Comparative genomics reveals mobile pathogenicity chromosomes in Fusarium.</title>
        <authorList>
            <person name="Ma L.J."/>
            <person name="van der Does H.C."/>
            <person name="Borkovich K.A."/>
            <person name="Coleman J.J."/>
            <person name="Daboussi M.J."/>
            <person name="Di Pietro A."/>
            <person name="Dufresne M."/>
            <person name="Freitag M."/>
            <person name="Grabherr M."/>
            <person name="Henrissat B."/>
            <person name="Houterman P.M."/>
            <person name="Kang S."/>
            <person name="Shim W.B."/>
            <person name="Woloshuk C."/>
            <person name="Xie X."/>
            <person name="Xu J.R."/>
            <person name="Antoniw J."/>
            <person name="Baker S.E."/>
            <person name="Bluhm B.H."/>
            <person name="Breakspear A."/>
            <person name="Brown D.W."/>
            <person name="Butchko R.A."/>
            <person name="Chapman S."/>
            <person name="Coulson R."/>
            <person name="Coutinho P.M."/>
            <person name="Danchin E.G."/>
            <person name="Diener A."/>
            <person name="Gale L.R."/>
            <person name="Gardiner D.M."/>
            <person name="Goff S."/>
            <person name="Hammond-Kosack K.E."/>
            <person name="Hilburn K."/>
            <person name="Hua-Van A."/>
            <person name="Jonkers W."/>
            <person name="Kazan K."/>
            <person name="Kodira C.D."/>
            <person name="Koehrsen M."/>
            <person name="Kumar L."/>
            <person name="Lee Y.H."/>
            <person name="Li L."/>
            <person name="Manners J.M."/>
            <person name="Miranda-Saavedra D."/>
            <person name="Mukherjee M."/>
            <person name="Park G."/>
            <person name="Park J."/>
            <person name="Park S.Y."/>
            <person name="Proctor R.H."/>
            <person name="Regev A."/>
            <person name="Ruiz-Roldan M.C."/>
            <person name="Sain D."/>
            <person name="Sakthikumar S."/>
            <person name="Sykes S."/>
            <person name="Schwartz D.C."/>
            <person name="Turgeon B.G."/>
            <person name="Wapinski I."/>
            <person name="Yoder O."/>
            <person name="Young S."/>
            <person name="Zeng Q."/>
            <person name="Zhou S."/>
            <person name="Galagan J."/>
            <person name="Cuomo C.A."/>
            <person name="Kistler H.C."/>
            <person name="Rep M."/>
        </authorList>
    </citation>
    <scope>GENOME REANNOTATION</scope>
    <source>
        <strain evidence="4">PH-1 / ATCC MYA-4620 / FGSC 9075 / NRRL 31084</strain>
    </source>
</reference>
<feature type="region of interest" description="Disordered" evidence="2">
    <location>
        <begin position="120"/>
        <end position="152"/>
    </location>
</feature>
<dbReference type="Pfam" id="PF00170">
    <property type="entry name" value="bZIP_1"/>
    <property type="match status" value="1"/>
</dbReference>
<protein>
    <recommendedName>
        <fullName evidence="3">BZIP domain-containing protein</fullName>
    </recommendedName>
</protein>
<dbReference type="PHI-base" id="PHI:1324"/>
<dbReference type="Gene3D" id="1.20.5.170">
    <property type="match status" value="1"/>
</dbReference>
<dbReference type="PANTHER" id="PTHR40618">
    <property type="entry name" value="B-ZIP TRANSCRIPTION FACTOR (EUROFUNG)-RELATED"/>
    <property type="match status" value="1"/>
</dbReference>
<dbReference type="RefSeq" id="XP_011322744.1">
    <property type="nucleotide sequence ID" value="XM_011324442.1"/>
</dbReference>
<dbReference type="KEGG" id="fgr:FGSG_03040"/>
<feature type="region of interest" description="Disordered" evidence="2">
    <location>
        <begin position="1"/>
        <end position="42"/>
    </location>
</feature>
<dbReference type="GO" id="GO:0003700">
    <property type="term" value="F:DNA-binding transcription factor activity"/>
    <property type="evidence" value="ECO:0007669"/>
    <property type="project" value="InterPro"/>
</dbReference>
<accession>I1RH05</accession>
<evidence type="ECO:0000313" key="4">
    <source>
        <dbReference type="EnsemblFungi" id="CEF77759"/>
    </source>
</evidence>
<dbReference type="EMBL" id="HG970333">
    <property type="status" value="NOT_ANNOTATED_CDS"/>
    <property type="molecule type" value="Genomic_DNA"/>
</dbReference>
<dbReference type="CDD" id="cd14688">
    <property type="entry name" value="bZIP_YAP"/>
    <property type="match status" value="1"/>
</dbReference>
<dbReference type="InterPro" id="IPR004827">
    <property type="entry name" value="bZIP"/>
</dbReference>
<organism evidence="4">
    <name type="scientific">Gibberella zeae (strain ATCC MYA-4620 / CBS 123657 / FGSC 9075 / NRRL 31084 / PH-1)</name>
    <name type="common">Wheat head blight fungus</name>
    <name type="synonym">Fusarium graminearum</name>
    <dbReference type="NCBI Taxonomy" id="229533"/>
    <lineage>
        <taxon>Eukaryota</taxon>
        <taxon>Fungi</taxon>
        <taxon>Dikarya</taxon>
        <taxon>Ascomycota</taxon>
        <taxon>Pezizomycotina</taxon>
        <taxon>Sordariomycetes</taxon>
        <taxon>Hypocreomycetidae</taxon>
        <taxon>Hypocreales</taxon>
        <taxon>Nectriaceae</taxon>
        <taxon>Fusarium</taxon>
    </lineage>
</organism>
<dbReference type="OrthoDB" id="3555317at2759"/>
<dbReference type="PROSITE" id="PS00036">
    <property type="entry name" value="BZIP_BASIC"/>
    <property type="match status" value="1"/>
</dbReference>
<evidence type="ECO:0000256" key="2">
    <source>
        <dbReference type="SAM" id="MobiDB-lite"/>
    </source>
</evidence>
<gene>
    <name evidence="4" type="primary">FG03040.1</name>
</gene>
<dbReference type="HOGENOM" id="CLU_496996_0_0_1"/>
<proteinExistence type="predicted"/>
<feature type="compositionally biased region" description="Polar residues" evidence="2">
    <location>
        <begin position="137"/>
        <end position="152"/>
    </location>
</feature>
<sequence length="548" mass="61731">MIPLYVPESSSGESSRVEDGGDAPPAPRRGRRPVETPVVGSVSNRRRMQNRMAQRAYRQRKESAIDVLKKKVEELEKVKEDIGNEFLSLTSVILEKEGVGDCPDIVEHIKKSTINILTSTREVDETSETEDHDMNPVPSTSEAPAGSSTSYTLTTDQVNSLGFPMVDYVPELEFDNMFDQNIDAQPTTQYYDYNHSTPSTHDRGSYFQPSFYQTPGYNISPLPGATYDTSLSCPRSYSSHEATFGRRYHRATQEAAFLLASMKHSPPTWYQKVFGFCLHFETRDEITQRIGDCLRKPREATLNNWKFPFTNVGGAGLFYPNQGYDGSELPIGNRSLSNETFRPSELSGFSMGPFGPTIEQVRDLRLSPQLRIIDPNYDGDFFDADEIEISLRGYGVIIPASKDYVTAYIDMAMFERAEARESSGSDFEDPVTPPDISTDTGNDFEDASVSYDTEAAPLHCPVGLMGLATGEMPPYPKSQPQEQWKTPTRRETRVKVDVEKLIMCKLKTHMSLKLANAFDRFNQFYCLLRTDSCRSSERYKDGIENVSH</sequence>
<dbReference type="AlphaFoldDB" id="I1RH05"/>
<accession>A0A098DFL7</accession>
<feature type="region of interest" description="Disordered" evidence="2">
    <location>
        <begin position="420"/>
        <end position="441"/>
    </location>
</feature>
<evidence type="ECO:0000256" key="1">
    <source>
        <dbReference type="SAM" id="Coils"/>
    </source>
</evidence>
<dbReference type="SUPFAM" id="SSF57959">
    <property type="entry name" value="Leucine zipper domain"/>
    <property type="match status" value="1"/>
</dbReference>
<reference evidence="4" key="1">
    <citation type="journal article" date="2007" name="Science">
        <title>The Fusarium graminearum genome reveals a link between localized polymorphism and pathogen specialization.</title>
        <authorList>
            <person name="Cuomo C.A."/>
            <person name="Gueldener U."/>
            <person name="Xu J.-R."/>
            <person name="Trail F."/>
            <person name="Turgeon B.G."/>
            <person name="Di Pietro A."/>
            <person name="Walton J.D."/>
            <person name="Ma L.-J."/>
            <person name="Baker S.E."/>
            <person name="Rep M."/>
            <person name="Adam G."/>
            <person name="Antoniw J."/>
            <person name="Baldwin T."/>
            <person name="Calvo S.E."/>
            <person name="Chang Y.-L."/>
            <person name="DeCaprio D."/>
            <person name="Gale L.R."/>
            <person name="Gnerre S."/>
            <person name="Goswami R.S."/>
            <person name="Hammond-Kosack K."/>
            <person name="Harris L.J."/>
            <person name="Hilburn K."/>
            <person name="Kennell J.C."/>
            <person name="Kroken S."/>
            <person name="Magnuson J.K."/>
            <person name="Mannhaupt G."/>
            <person name="Mauceli E.W."/>
            <person name="Mewes H.-W."/>
            <person name="Mitterbauer R."/>
            <person name="Muehlbauer G."/>
            <person name="Muensterkoetter M."/>
            <person name="Nelson D."/>
            <person name="O'Donnell K."/>
            <person name="Ouellet T."/>
            <person name="Qi W."/>
            <person name="Quesneville H."/>
            <person name="Roncero M.I.G."/>
            <person name="Seong K.-Y."/>
            <person name="Tetko I.V."/>
            <person name="Urban M."/>
            <person name="Waalwijk C."/>
            <person name="Ward T.J."/>
            <person name="Yao J."/>
            <person name="Birren B.W."/>
            <person name="Kistler H.C."/>
        </authorList>
    </citation>
    <scope>NUCLEOTIDE SEQUENCE [LARGE SCALE GENOMIC DNA]</scope>
    <source>
        <strain evidence="4">PH-1 / ATCC MYA-4620 / FGSC 9075 / NRRL 31084</strain>
    </source>
</reference>
<dbReference type="InterPro" id="IPR046347">
    <property type="entry name" value="bZIP_sf"/>
</dbReference>
<feature type="domain" description="BZIP" evidence="3">
    <location>
        <begin position="45"/>
        <end position="60"/>
    </location>
</feature>
<reference evidence="4" key="3">
    <citation type="submission" date="2017-01" db="UniProtKB">
        <authorList>
            <consortium name="EnsemblFungi"/>
        </authorList>
    </citation>
    <scope>IDENTIFICATION</scope>
    <source>
        <strain evidence="4">PH-1 / ATCC MYA-4620 / FGSC 9075 / NRRL 31084</strain>
    </source>
</reference>
<name>I1RH05_GIBZE</name>
<dbReference type="EnsemblFungi" id="CEF77759">
    <property type="protein sequence ID" value="CEF77759"/>
    <property type="gene ID" value="FGRRES_03040"/>
</dbReference>
<feature type="coiled-coil region" evidence="1">
    <location>
        <begin position="58"/>
        <end position="85"/>
    </location>
</feature>
<dbReference type="PANTHER" id="PTHR40618:SF1">
    <property type="entry name" value="B-ZIP TRANSCRIPTION FACTOR (EUROFUNG)"/>
    <property type="match status" value="1"/>
</dbReference>